<organism evidence="1 2">
    <name type="scientific">Salmonella enterica subsp. enterica serovar Bovismorbificans</name>
    <dbReference type="NCBI Taxonomy" id="58097"/>
    <lineage>
        <taxon>Bacteria</taxon>
        <taxon>Pseudomonadati</taxon>
        <taxon>Pseudomonadota</taxon>
        <taxon>Gammaproteobacteria</taxon>
        <taxon>Enterobacterales</taxon>
        <taxon>Enterobacteriaceae</taxon>
        <taxon>Salmonella</taxon>
    </lineage>
</organism>
<name>A0A655BX51_SALET</name>
<dbReference type="EMBL" id="CQPA01000006">
    <property type="protein sequence ID" value="CNT84192.1"/>
    <property type="molecule type" value="Genomic_DNA"/>
</dbReference>
<evidence type="ECO:0000313" key="2">
    <source>
        <dbReference type="Proteomes" id="UP000041314"/>
    </source>
</evidence>
<accession>A0A655BX51</accession>
<evidence type="ECO:0000313" key="1">
    <source>
        <dbReference type="EMBL" id="CNT84192.1"/>
    </source>
</evidence>
<reference evidence="1 2" key="1">
    <citation type="submission" date="2015-03" db="EMBL/GenBank/DDBJ databases">
        <authorList>
            <consortium name="Pathogen Informatics"/>
        </authorList>
    </citation>
    <scope>NUCLEOTIDE SEQUENCE [LARGE SCALE GENOMIC DNA]</scope>
    <source>
        <strain evidence="1 2">A1104</strain>
    </source>
</reference>
<dbReference type="Proteomes" id="UP000041314">
    <property type="component" value="Unassembled WGS sequence"/>
</dbReference>
<proteinExistence type="predicted"/>
<dbReference type="AlphaFoldDB" id="A0A655BX51"/>
<sequence length="67" mass="8168">MIDDEHHRRHFQHNAEWDLLIERDMFITQLLFGFRQLLFDPQNLFHRGDHRDHDFQVAVGGRAEDRA</sequence>
<gene>
    <name evidence="1" type="ORF">ERS008198_01191</name>
</gene>
<protein>
    <submittedName>
        <fullName evidence="1">Uncharacterized protein</fullName>
    </submittedName>
</protein>